<feature type="compositionally biased region" description="Basic and acidic residues" evidence="2">
    <location>
        <begin position="1867"/>
        <end position="1879"/>
    </location>
</feature>
<evidence type="ECO:0000259" key="3">
    <source>
        <dbReference type="SMART" id="SM00968"/>
    </source>
</evidence>
<feature type="compositionally biased region" description="Polar residues" evidence="2">
    <location>
        <begin position="1378"/>
        <end position="1390"/>
    </location>
</feature>
<dbReference type="InterPro" id="IPR055109">
    <property type="entry name" value="SMCHD1_S5"/>
</dbReference>
<dbReference type="Pfam" id="PF13589">
    <property type="entry name" value="HATPase_c_3"/>
    <property type="match status" value="1"/>
</dbReference>
<proteinExistence type="predicted"/>
<dbReference type="InterPro" id="IPR036277">
    <property type="entry name" value="SMC_hinge_sf"/>
</dbReference>
<dbReference type="PANTHER" id="PTHR22640">
    <property type="entry name" value="STRUCTURAL MAINTENANCE OF CHROMOSOMES FLEXIBLE HINGE DOMAIN-CONTAINING PROTEIN 1"/>
    <property type="match status" value="1"/>
</dbReference>
<dbReference type="InterPro" id="IPR058616">
    <property type="entry name" value="Ig_SMCHD1_8th"/>
</dbReference>
<dbReference type="InterPro" id="IPR058611">
    <property type="entry name" value="Ig_SMCHD1_1st"/>
</dbReference>
<feature type="non-terminal residue" evidence="4">
    <location>
        <position position="1"/>
    </location>
</feature>
<dbReference type="OrthoDB" id="10009947at2759"/>
<evidence type="ECO:0000256" key="1">
    <source>
        <dbReference type="SAM" id="Coils"/>
    </source>
</evidence>
<dbReference type="STRING" id="307972.A0A2G8KB62"/>
<dbReference type="InterPro" id="IPR058613">
    <property type="entry name" value="Ig_SMCHD1_4th"/>
</dbReference>
<dbReference type="GO" id="GO:0005524">
    <property type="term" value="F:ATP binding"/>
    <property type="evidence" value="ECO:0007669"/>
    <property type="project" value="InterPro"/>
</dbReference>
<name>A0A2G8KB62_STIJA</name>
<dbReference type="GO" id="GO:0051276">
    <property type="term" value="P:chromosome organization"/>
    <property type="evidence" value="ECO:0007669"/>
    <property type="project" value="InterPro"/>
</dbReference>
<evidence type="ECO:0000313" key="4">
    <source>
        <dbReference type="EMBL" id="PIK45244.1"/>
    </source>
</evidence>
<dbReference type="GO" id="GO:0005694">
    <property type="term" value="C:chromosome"/>
    <property type="evidence" value="ECO:0007669"/>
    <property type="project" value="InterPro"/>
</dbReference>
<feature type="region of interest" description="Disordered" evidence="2">
    <location>
        <begin position="1841"/>
        <end position="1899"/>
    </location>
</feature>
<comment type="caution">
    <text evidence="4">The sequence shown here is derived from an EMBL/GenBank/DDBJ whole genome shotgun (WGS) entry which is preliminary data.</text>
</comment>
<gene>
    <name evidence="4" type="ORF">BSL78_17888</name>
</gene>
<reference evidence="4 5" key="1">
    <citation type="journal article" date="2017" name="PLoS Biol.">
        <title>The sea cucumber genome provides insights into morphological evolution and visceral regeneration.</title>
        <authorList>
            <person name="Zhang X."/>
            <person name="Sun L."/>
            <person name="Yuan J."/>
            <person name="Sun Y."/>
            <person name="Gao Y."/>
            <person name="Zhang L."/>
            <person name="Li S."/>
            <person name="Dai H."/>
            <person name="Hamel J.F."/>
            <person name="Liu C."/>
            <person name="Yu Y."/>
            <person name="Liu S."/>
            <person name="Lin W."/>
            <person name="Guo K."/>
            <person name="Jin S."/>
            <person name="Xu P."/>
            <person name="Storey K.B."/>
            <person name="Huan P."/>
            <person name="Zhang T."/>
            <person name="Zhou Y."/>
            <person name="Zhang J."/>
            <person name="Lin C."/>
            <person name="Li X."/>
            <person name="Xing L."/>
            <person name="Huo D."/>
            <person name="Sun M."/>
            <person name="Wang L."/>
            <person name="Mercier A."/>
            <person name="Li F."/>
            <person name="Yang H."/>
            <person name="Xiang J."/>
        </authorList>
    </citation>
    <scope>NUCLEOTIDE SEQUENCE [LARGE SCALE GENOMIC DNA]</scope>
    <source>
        <strain evidence="4">Shaxun</strain>
        <tissue evidence="4">Muscle</tissue>
    </source>
</reference>
<evidence type="ECO:0000313" key="5">
    <source>
        <dbReference type="Proteomes" id="UP000230750"/>
    </source>
</evidence>
<dbReference type="Pfam" id="PF26196">
    <property type="entry name" value="Ig_SMCHD1_4th"/>
    <property type="match status" value="1"/>
</dbReference>
<feature type="compositionally biased region" description="Basic and acidic residues" evidence="2">
    <location>
        <begin position="148"/>
        <end position="166"/>
    </location>
</feature>
<evidence type="ECO:0000256" key="2">
    <source>
        <dbReference type="SAM" id="MobiDB-lite"/>
    </source>
</evidence>
<dbReference type="Proteomes" id="UP000230750">
    <property type="component" value="Unassembled WGS sequence"/>
</dbReference>
<dbReference type="Pfam" id="PF26198">
    <property type="entry name" value="Ig_SMCHD1_6th"/>
    <property type="match status" value="1"/>
</dbReference>
<dbReference type="Gene3D" id="3.30.565.10">
    <property type="entry name" value="Histidine kinase-like ATPase, C-terminal domain"/>
    <property type="match status" value="1"/>
</dbReference>
<feature type="coiled-coil region" evidence="1">
    <location>
        <begin position="1766"/>
        <end position="1822"/>
    </location>
</feature>
<feature type="region of interest" description="Disordered" evidence="2">
    <location>
        <begin position="147"/>
        <end position="166"/>
    </location>
</feature>
<sequence>AFCISKSAKFVVVTTDRKQIHDDDSYSQFIHNLVTLYILVDINQPLLAPTKERIDYLPHYDTLVKSGMYEYYASEGKNPLPFAFAELIDNALTATNENAGPRYIEVRMYFNDTPEKCMVCVLDNGRGMTSSELNNWAIYRLSKFSQRRQTDHEHDEPTRSQKRQAEEYPRFLNSDISYFGVGGKAAIFFIGQSARMISKSSTSADVHELSLSKEEFERREREKESIYKGYIHNRQAGDASHFTESDENIIKLLQEELGQESFTHVVITGIKPEHVQYLREDFNRWCTQLVCCVIVPSSFHNPLFIHEQQISLNVVNAEANKVDLGKLLQKRNLRDVDDDMQSKFLSTAAATFDFRARVEGDAVVEGSLRYHPFLYNKETYPLDNSNWCKYTLFSVFGDAPRDDGSDDDGFQQEDRPARGNRPIFDCYWNGRLIPYTTVDEFDWCGVPKRMGNIPIQCYNRVSGVLWTNDKFQPQRSIHRKFSDWLRDCHEKCDKQVLFQGFKECITRTDIAIKKHQYPWSVFESIVWEGKQFTAGQLEPSMLYNELKTFPLSRLDRAAGDRAMKKGMDEEEGKLPHSLLVKWPDGNEVKSGSKVPAGSVIGDIQVQLVNKKGEEIVKLPNTNTAAKRFLMEQILIKHSSVGDSRIVYHISQHNKLWAHWFHRIEVVRDVGSYSLVLQAVLGESGATKFAGKTLPNVRIKFTVIEGPPAKFSIGLMEGPCRIGVPFSIPLQLRDIFNHLCKPDTSLIPEVKANGLDLRWQGVESKNNLLYIKNVTASGKVLSTQDFNLKVTIRSLQDATQKLRVRMLPGAVHSIKVTEFSQGTTTLENGEALSLEVELLDEAGNPTVERGAKVTCKFIGRPGLPVYKSACSQSGTTQLTGKPILLKNMSKTSVKITAKVELEGSSSRVSAVEQMVEIVPGTTPHFINVRYKDKTGKEITLVDGEVIECTVGEAVSNLVFAIWDEGRRQLPLTPSLVDKITVNWQSKQDEELIRQGRLPDVKAPTKVDESKYCKIDVTEGQGLSFSFSVKPLVGIPHHLKCVCKGSQSVKLNEFLDDIVEVHVTDSYGNSLKRLPQRALSKLKVTGRGLDEKALEIRNLPNIGFALNRLRFRGTDMGPKDVTVEYEEFRDIFRITVESGQPSQLQFVHYAPSDVIHLNQGNQLPKSLQLQICDSDGNPCKEPTAVFNLQIPSGLKLKNVSLSLKAQKNGRVDFGRPHVEGDWNRYEIGTSATIGRKKLNGPKLFVMIEADDTQPSKISVNYKKNWTYRVGEAMPDFEVRVESEAGTVLDNLPSQCICMRQWKPSSSQQVLPLHRPSLGWWTPIKRRMIPTVFTSGRQAPEKAGFHHVIFEGNFKGSQIHSNVIVANVQPGAPESLAADTSPPTTLSVSNTPQPSSRCLISSMKLYLKDKYGNITGQNIYGHVKVTLYESFLQEGTPGQDGHEYVLKIALEDTTSKSGKTDVKPYLQPFMFYNDAKKQERMVTLNRERDDCRLILKKYDQIFSDSREVHDTLKSEVKAVEQKESGLKNKLKRLGVPHTAILSLVSVNDTLRLCEDAKTNIEQAPRRSCKLQRFPSSDPDVLGKVAHLAEVEDDTIAWVLSWHLMSEMDCVITKTTAKAKEVHAACSGSQQVLPIDSIFSRNLPSWNSPLPHEKVSSLRQTMRPAGNPIHARHLLTFTKDEEDCRLLFRMILGDTIIFDTLDDATDYRKQVVQYTSCPTLLTREGNRMRSSGKFGGFQNRAPPLVKLRGILFGAPIPAKYGQTLEQIGVLRELKEVIEEREAAVTELQEHVNEMNSSKSQGHRREMEETRERLIQIEAKLMQYSNLPQTLSLFIKSITEKAGKDQIVNNPLPMDTLDERQDTNRRSPRAAQLRDPRLQRDRTAATRRGAPSQPSDSPEPKRRR</sequence>
<dbReference type="SUPFAM" id="SSF75553">
    <property type="entry name" value="Smc hinge domain"/>
    <property type="match status" value="1"/>
</dbReference>
<dbReference type="Pfam" id="PF06470">
    <property type="entry name" value="SMC_hinge"/>
    <property type="match status" value="1"/>
</dbReference>
<dbReference type="Pfam" id="PF26194">
    <property type="entry name" value="Ig_SMCHD1_1st"/>
    <property type="match status" value="1"/>
</dbReference>
<dbReference type="PANTHER" id="PTHR22640:SF2">
    <property type="entry name" value="STRUCTURAL MAINTENANCE OF CHROMOSOMES FLEXIBLE HINGE DOMAIN-CONTAINING PROTEIN 1"/>
    <property type="match status" value="1"/>
</dbReference>
<dbReference type="Pfam" id="PF22899">
    <property type="entry name" value="SMCHD1_S5"/>
    <property type="match status" value="1"/>
</dbReference>
<organism evidence="4 5">
    <name type="scientific">Stichopus japonicus</name>
    <name type="common">Sea cucumber</name>
    <dbReference type="NCBI Taxonomy" id="307972"/>
    <lineage>
        <taxon>Eukaryota</taxon>
        <taxon>Metazoa</taxon>
        <taxon>Echinodermata</taxon>
        <taxon>Eleutherozoa</taxon>
        <taxon>Echinozoa</taxon>
        <taxon>Holothuroidea</taxon>
        <taxon>Aspidochirotacea</taxon>
        <taxon>Aspidochirotida</taxon>
        <taxon>Stichopodidae</taxon>
        <taxon>Apostichopus</taxon>
    </lineage>
</organism>
<dbReference type="InterPro" id="IPR058612">
    <property type="entry name" value="Ig_SMCHD1_2nd"/>
</dbReference>
<dbReference type="InterPro" id="IPR058615">
    <property type="entry name" value="Ig_SMCHD1_6th"/>
</dbReference>
<dbReference type="InterPro" id="IPR036890">
    <property type="entry name" value="HATPase_C_sf"/>
</dbReference>
<dbReference type="Pfam" id="PF26197">
    <property type="entry name" value="Ig_SMCHD1_5th"/>
    <property type="match status" value="1"/>
</dbReference>
<dbReference type="GO" id="GO:0006302">
    <property type="term" value="P:double-strand break repair"/>
    <property type="evidence" value="ECO:0007669"/>
    <property type="project" value="InterPro"/>
</dbReference>
<feature type="region of interest" description="Disordered" evidence="2">
    <location>
        <begin position="1371"/>
        <end position="1390"/>
    </location>
</feature>
<dbReference type="SMART" id="SM00968">
    <property type="entry name" value="SMC_hinge"/>
    <property type="match status" value="1"/>
</dbReference>
<dbReference type="EMBL" id="MRZV01000724">
    <property type="protein sequence ID" value="PIK45244.1"/>
    <property type="molecule type" value="Genomic_DNA"/>
</dbReference>
<feature type="domain" description="SMC hinge" evidence="3">
    <location>
        <begin position="1575"/>
        <end position="1704"/>
    </location>
</feature>
<dbReference type="InterPro" id="IPR038892">
    <property type="entry name" value="SMCHD1"/>
</dbReference>
<dbReference type="Pfam" id="PF26199">
    <property type="entry name" value="Ig_SMCHD1_8th"/>
    <property type="match status" value="2"/>
</dbReference>
<dbReference type="InterPro" id="IPR058617">
    <property type="entry name" value="Ig_SMCHD1_7th"/>
</dbReference>
<accession>A0A2G8KB62</accession>
<dbReference type="InterPro" id="IPR010935">
    <property type="entry name" value="SMC_hinge"/>
</dbReference>
<keyword evidence="1" id="KW-0175">Coiled coil</keyword>
<dbReference type="Pfam" id="PF26195">
    <property type="entry name" value="Ig_SMCHD1_2nd"/>
    <property type="match status" value="1"/>
</dbReference>
<dbReference type="Pfam" id="PF26201">
    <property type="entry name" value="Ig_SMCHD1_7th"/>
    <property type="match status" value="1"/>
</dbReference>
<dbReference type="SUPFAM" id="SSF55874">
    <property type="entry name" value="ATPase domain of HSP90 chaperone/DNA topoisomerase II/histidine kinase"/>
    <property type="match status" value="1"/>
</dbReference>
<protein>
    <submittedName>
        <fullName evidence="4">Putative structural maintenance of chromosomes flexible hinge domain-containing protein 1</fullName>
    </submittedName>
</protein>
<dbReference type="InterPro" id="IPR058614">
    <property type="entry name" value="Ig_SMCHD1_5th"/>
</dbReference>
<keyword evidence="5" id="KW-1185">Reference proteome</keyword>